<dbReference type="EMBL" id="MEVK01000014">
    <property type="protein sequence ID" value="OGC59514.1"/>
    <property type="molecule type" value="Genomic_DNA"/>
</dbReference>
<name>A0A1F4VQQ1_UNCKA</name>
<evidence type="ECO:0000313" key="2">
    <source>
        <dbReference type="EMBL" id="OGC59514.1"/>
    </source>
</evidence>
<comment type="caution">
    <text evidence="2">The sequence shown here is derived from an EMBL/GenBank/DDBJ whole genome shotgun (WGS) entry which is preliminary data.</text>
</comment>
<evidence type="ECO:0000256" key="1">
    <source>
        <dbReference type="SAM" id="Phobius"/>
    </source>
</evidence>
<gene>
    <name evidence="2" type="ORF">A3A70_01360</name>
</gene>
<dbReference type="Proteomes" id="UP000178964">
    <property type="component" value="Unassembled WGS sequence"/>
</dbReference>
<feature type="transmembrane region" description="Helical" evidence="1">
    <location>
        <begin position="21"/>
        <end position="38"/>
    </location>
</feature>
<keyword evidence="1" id="KW-0812">Transmembrane</keyword>
<dbReference type="STRING" id="1802627.A3A70_01360"/>
<dbReference type="AlphaFoldDB" id="A0A1F4VQQ1"/>
<keyword evidence="1" id="KW-1133">Transmembrane helix</keyword>
<reference evidence="2 3" key="1">
    <citation type="journal article" date="2016" name="Nat. Commun.">
        <title>Thousands of microbial genomes shed light on interconnected biogeochemical processes in an aquifer system.</title>
        <authorList>
            <person name="Anantharaman K."/>
            <person name="Brown C.T."/>
            <person name="Hug L.A."/>
            <person name="Sharon I."/>
            <person name="Castelle C.J."/>
            <person name="Probst A.J."/>
            <person name="Thomas B.C."/>
            <person name="Singh A."/>
            <person name="Wilkins M.J."/>
            <person name="Karaoz U."/>
            <person name="Brodie E.L."/>
            <person name="Williams K.H."/>
            <person name="Hubbard S.S."/>
            <person name="Banfield J.F."/>
        </authorList>
    </citation>
    <scope>NUCLEOTIDE SEQUENCE [LARGE SCALE GENOMIC DNA]</scope>
</reference>
<feature type="transmembrane region" description="Helical" evidence="1">
    <location>
        <begin position="44"/>
        <end position="62"/>
    </location>
</feature>
<proteinExistence type="predicted"/>
<protein>
    <submittedName>
        <fullName evidence="2">Uncharacterized protein</fullName>
    </submittedName>
</protein>
<organism evidence="2 3">
    <name type="scientific">candidate division WWE3 bacterium RIFCSPLOWO2_01_FULL_42_11</name>
    <dbReference type="NCBI Taxonomy" id="1802627"/>
    <lineage>
        <taxon>Bacteria</taxon>
        <taxon>Katanobacteria</taxon>
    </lineage>
</organism>
<sequence length="67" mass="7446">MSARKKKFLLSASVWRNLSHVFISGAFISILLATLGYLRTDIWLASTQWLLVAGVLAAFGVYSRLES</sequence>
<keyword evidence="1" id="KW-0472">Membrane</keyword>
<accession>A0A1F4VQQ1</accession>
<evidence type="ECO:0000313" key="3">
    <source>
        <dbReference type="Proteomes" id="UP000178964"/>
    </source>
</evidence>